<gene>
    <name evidence="2" type="primary">LOC113464923</name>
</gene>
<evidence type="ECO:0000313" key="2">
    <source>
        <dbReference type="RefSeq" id="XP_026673476.1"/>
    </source>
</evidence>
<protein>
    <submittedName>
        <fullName evidence="2">Uncharacterized protein LOC113464923</fullName>
    </submittedName>
</protein>
<reference evidence="2" key="1">
    <citation type="submission" date="2025-08" db="UniProtKB">
        <authorList>
            <consortium name="RefSeq"/>
        </authorList>
    </citation>
    <scope>IDENTIFICATION</scope>
    <source>
        <tissue evidence="2">Whole body</tissue>
    </source>
</reference>
<organism evidence="1 2">
    <name type="scientific">Ceratina calcarata</name>
    <dbReference type="NCBI Taxonomy" id="156304"/>
    <lineage>
        <taxon>Eukaryota</taxon>
        <taxon>Metazoa</taxon>
        <taxon>Ecdysozoa</taxon>
        <taxon>Arthropoda</taxon>
        <taxon>Hexapoda</taxon>
        <taxon>Insecta</taxon>
        <taxon>Pterygota</taxon>
        <taxon>Neoptera</taxon>
        <taxon>Endopterygota</taxon>
        <taxon>Hymenoptera</taxon>
        <taxon>Apocrita</taxon>
        <taxon>Aculeata</taxon>
        <taxon>Apoidea</taxon>
        <taxon>Anthophila</taxon>
        <taxon>Apidae</taxon>
        <taxon>Ceratina</taxon>
        <taxon>Zadontomerus</taxon>
    </lineage>
</organism>
<feature type="non-terminal residue" evidence="2">
    <location>
        <position position="119"/>
    </location>
</feature>
<accession>A0AAJ7WEH6</accession>
<dbReference type="KEGG" id="ccal:113464923"/>
<dbReference type="GeneID" id="113464923"/>
<evidence type="ECO:0000313" key="1">
    <source>
        <dbReference type="Proteomes" id="UP000694925"/>
    </source>
</evidence>
<name>A0AAJ7WEH6_9HYME</name>
<sequence>QELQPKRRIVIDNREIVPMYDVPHLLKGIRNNLLTKDLIWVRKNEEAHATWNDIIRAYRLSSAIYIMAKNKLQDASGNIMQQRAKGTAAVLKFFDQLFDSVNGNVQKAPSLKPLKGAVT</sequence>
<dbReference type="Proteomes" id="UP000694925">
    <property type="component" value="Unplaced"/>
</dbReference>
<keyword evidence="1" id="KW-1185">Reference proteome</keyword>
<feature type="non-terminal residue" evidence="2">
    <location>
        <position position="1"/>
    </location>
</feature>
<proteinExistence type="predicted"/>
<dbReference type="RefSeq" id="XP_026673476.1">
    <property type="nucleotide sequence ID" value="XM_026817675.1"/>
</dbReference>
<dbReference type="AlphaFoldDB" id="A0AAJ7WEH6"/>